<feature type="transmembrane region" description="Helical" evidence="2">
    <location>
        <begin position="27"/>
        <end position="47"/>
    </location>
</feature>
<evidence type="ECO:0000256" key="1">
    <source>
        <dbReference type="SAM" id="MobiDB-lite"/>
    </source>
</evidence>
<organism evidence="3 4">
    <name type="scientific">Saccharothrix mutabilis subsp. mutabilis</name>
    <dbReference type="NCBI Taxonomy" id="66855"/>
    <lineage>
        <taxon>Bacteria</taxon>
        <taxon>Bacillati</taxon>
        <taxon>Actinomycetota</taxon>
        <taxon>Actinomycetes</taxon>
        <taxon>Pseudonocardiales</taxon>
        <taxon>Pseudonocardiaceae</taxon>
        <taxon>Saccharothrix</taxon>
    </lineage>
</organism>
<keyword evidence="2" id="KW-0812">Transmembrane</keyword>
<accession>A0ABP3DGU3</accession>
<reference evidence="4" key="1">
    <citation type="journal article" date="2019" name="Int. J. Syst. Evol. Microbiol.">
        <title>The Global Catalogue of Microorganisms (GCM) 10K type strain sequencing project: providing services to taxonomists for standard genome sequencing and annotation.</title>
        <authorList>
            <consortium name="The Broad Institute Genomics Platform"/>
            <consortium name="The Broad Institute Genome Sequencing Center for Infectious Disease"/>
            <person name="Wu L."/>
            <person name="Ma J."/>
        </authorList>
    </citation>
    <scope>NUCLEOTIDE SEQUENCE [LARGE SCALE GENOMIC DNA]</scope>
    <source>
        <strain evidence="4">JCM 3380</strain>
    </source>
</reference>
<feature type="region of interest" description="Disordered" evidence="1">
    <location>
        <begin position="1"/>
        <end position="22"/>
    </location>
</feature>
<dbReference type="Proteomes" id="UP001500416">
    <property type="component" value="Unassembled WGS sequence"/>
</dbReference>
<keyword evidence="2" id="KW-0472">Membrane</keyword>
<proteinExistence type="predicted"/>
<gene>
    <name evidence="3" type="ORF">GCM10010492_33760</name>
</gene>
<sequence length="57" mass="6070">MDVPAPELFEADERPDRPKPGFGATPATVLLPVVLMIGKALADIVLAKGSVVRWGRT</sequence>
<comment type="caution">
    <text evidence="3">The sequence shown here is derived from an EMBL/GenBank/DDBJ whole genome shotgun (WGS) entry which is preliminary data.</text>
</comment>
<evidence type="ECO:0000256" key="2">
    <source>
        <dbReference type="SAM" id="Phobius"/>
    </source>
</evidence>
<protein>
    <submittedName>
        <fullName evidence="3">Uncharacterized protein</fullName>
    </submittedName>
</protein>
<evidence type="ECO:0000313" key="4">
    <source>
        <dbReference type="Proteomes" id="UP001500416"/>
    </source>
</evidence>
<name>A0ABP3DGU3_9PSEU</name>
<keyword evidence="4" id="KW-1185">Reference proteome</keyword>
<dbReference type="EMBL" id="BAAABU010000006">
    <property type="protein sequence ID" value="GAA0232309.1"/>
    <property type="molecule type" value="Genomic_DNA"/>
</dbReference>
<evidence type="ECO:0000313" key="3">
    <source>
        <dbReference type="EMBL" id="GAA0232309.1"/>
    </source>
</evidence>
<keyword evidence="2" id="KW-1133">Transmembrane helix</keyword>